<sequence length="321" mass="36293">MITIVPVSEYIAINLKHDSYFTITINELDACLYHEDAYMCKPTKPILHLNNDQNYCDQNTPNNTCRTHRTPCVNKWVELNVTSQYLYFCCDIYTIKVICNDQVTMQQLSQAGVIRLSPQCYIKGKDFVLFSLQKQYHQMKISPEIYTPSIDQINHIVIVKIPTEEVVDDASLNSSFNILGDQINTIKSSETSLFDDMSHHDIHQYAISYVLLTAALFGCVAWVWRSVRRRAAGARGPAGRPEPLPPPPPPAPPVISARKQSTADPSQLSASAFSERNRASVRFLNLAKRWPSVRRDANTNNVQTSVQTIDNPIFTIEDNTS</sequence>
<keyword evidence="4" id="KW-1185">Reference proteome</keyword>
<feature type="compositionally biased region" description="Pro residues" evidence="1">
    <location>
        <begin position="240"/>
        <end position="253"/>
    </location>
</feature>
<keyword evidence="2" id="KW-0812">Transmembrane</keyword>
<feature type="compositionally biased region" description="Polar residues" evidence="1">
    <location>
        <begin position="258"/>
        <end position="273"/>
    </location>
</feature>
<evidence type="ECO:0000256" key="2">
    <source>
        <dbReference type="SAM" id="Phobius"/>
    </source>
</evidence>
<name>A0ABQ7PYP3_PLUXY</name>
<comment type="caution">
    <text evidence="3">The sequence shown here is derived from an EMBL/GenBank/DDBJ whole genome shotgun (WGS) entry which is preliminary data.</text>
</comment>
<accession>A0ABQ7PYP3</accession>
<proteinExistence type="predicted"/>
<keyword evidence="2" id="KW-0472">Membrane</keyword>
<feature type="transmembrane region" description="Helical" evidence="2">
    <location>
        <begin position="205"/>
        <end position="224"/>
    </location>
</feature>
<protein>
    <submittedName>
        <fullName evidence="3">Uncharacterized protein</fullName>
    </submittedName>
</protein>
<reference evidence="3 4" key="1">
    <citation type="submission" date="2021-06" db="EMBL/GenBank/DDBJ databases">
        <title>A haploid diamondback moth (Plutella xylostella L.) genome assembly resolves 31 chromosomes and identifies a diamide resistance mutation.</title>
        <authorList>
            <person name="Ward C.M."/>
            <person name="Perry K.D."/>
            <person name="Baker G."/>
            <person name="Powis K."/>
            <person name="Heckel D.G."/>
            <person name="Baxter S.W."/>
        </authorList>
    </citation>
    <scope>NUCLEOTIDE SEQUENCE [LARGE SCALE GENOMIC DNA]</scope>
    <source>
        <strain evidence="3 4">LV</strain>
        <tissue evidence="3">Single pupa</tissue>
    </source>
</reference>
<evidence type="ECO:0000256" key="1">
    <source>
        <dbReference type="SAM" id="MobiDB-lite"/>
    </source>
</evidence>
<feature type="region of interest" description="Disordered" evidence="1">
    <location>
        <begin position="234"/>
        <end position="273"/>
    </location>
</feature>
<gene>
    <name evidence="3" type="ORF">JYU34_018852</name>
</gene>
<dbReference type="EMBL" id="JAHIBW010000025">
    <property type="protein sequence ID" value="KAG7298082.1"/>
    <property type="molecule type" value="Genomic_DNA"/>
</dbReference>
<keyword evidence="2" id="KW-1133">Transmembrane helix</keyword>
<evidence type="ECO:0000313" key="4">
    <source>
        <dbReference type="Proteomes" id="UP000823941"/>
    </source>
</evidence>
<organism evidence="3 4">
    <name type="scientific">Plutella xylostella</name>
    <name type="common">Diamondback moth</name>
    <name type="synonym">Plutella maculipennis</name>
    <dbReference type="NCBI Taxonomy" id="51655"/>
    <lineage>
        <taxon>Eukaryota</taxon>
        <taxon>Metazoa</taxon>
        <taxon>Ecdysozoa</taxon>
        <taxon>Arthropoda</taxon>
        <taxon>Hexapoda</taxon>
        <taxon>Insecta</taxon>
        <taxon>Pterygota</taxon>
        <taxon>Neoptera</taxon>
        <taxon>Endopterygota</taxon>
        <taxon>Lepidoptera</taxon>
        <taxon>Glossata</taxon>
        <taxon>Ditrysia</taxon>
        <taxon>Yponomeutoidea</taxon>
        <taxon>Plutellidae</taxon>
        <taxon>Plutella</taxon>
    </lineage>
</organism>
<evidence type="ECO:0000313" key="3">
    <source>
        <dbReference type="EMBL" id="KAG7298082.1"/>
    </source>
</evidence>
<dbReference type="Proteomes" id="UP000823941">
    <property type="component" value="Chromosome 25"/>
</dbReference>